<keyword evidence="3" id="KW-1185">Reference proteome</keyword>
<evidence type="ECO:0000313" key="3">
    <source>
        <dbReference type="Proteomes" id="UP001177023"/>
    </source>
</evidence>
<dbReference type="PANTHER" id="PTHR13060">
    <property type="entry name" value="SGT1 PROTEIN HSGT1 SUPPRESSOR OF GCR2"/>
    <property type="match status" value="1"/>
</dbReference>
<protein>
    <submittedName>
        <fullName evidence="2">Uncharacterized protein</fullName>
    </submittedName>
</protein>
<feature type="region of interest" description="Disordered" evidence="1">
    <location>
        <begin position="343"/>
        <end position="385"/>
    </location>
</feature>
<feature type="compositionally biased region" description="Basic residues" evidence="1">
    <location>
        <begin position="365"/>
        <end position="375"/>
    </location>
</feature>
<sequence length="504" mass="56816">MASTGASAALHYVIYRDSNCTNDAVCREVVEETKDHVWTREGMLLSSNDGYSGFYSQHGSSRVLNTPMDLWKVVNVLFRLSEKFEGLVFSIATDDEKQNPFYQECEKNEVLPKWATVPGLFTKKVYGCGGVLHCITPEVTAANPKMQGVEIVRKLGRQTRNILVTEAVQQRIFLAKQKRFGMNRTGVSLPEEFAYIARQRPDLLSKAIREFGDEEFDEQLTKKLDRLEKVMVHVEICEPDFKVVTALADIDGPADIVSYRIGHVLLALDEKYANYQNGVLTPEDQLYRNIEDGFERDRLSALALALAGQKVSTAHQYQMAKSLVTEAHRQICRNIFRESAESSTDTRDTACSGDDEDQLPAERNKNRKQVYKKKKDRPDLGKKRTLAPLNLKKLIPDAPPIDFDMELETPTTSSQFKNFERAANGDDAFYKESSEGVSLGEEEELEFFATRSKTSKPAFHEKMPSPRPLYVRAPVLESDDGFDLADILSAAPPLAANDEEFDDI</sequence>
<evidence type="ECO:0000313" key="2">
    <source>
        <dbReference type="EMBL" id="CAJ0565987.1"/>
    </source>
</evidence>
<gene>
    <name evidence="2" type="ORF">MSPICULIGERA_LOCUS4607</name>
</gene>
<dbReference type="AlphaFoldDB" id="A0AA36FV02"/>
<evidence type="ECO:0000256" key="1">
    <source>
        <dbReference type="SAM" id="MobiDB-lite"/>
    </source>
</evidence>
<reference evidence="2" key="1">
    <citation type="submission" date="2023-06" db="EMBL/GenBank/DDBJ databases">
        <authorList>
            <person name="Delattre M."/>
        </authorList>
    </citation>
    <scope>NUCLEOTIDE SEQUENCE</scope>
    <source>
        <strain evidence="2">AF72</strain>
    </source>
</reference>
<dbReference type="GO" id="GO:0005634">
    <property type="term" value="C:nucleus"/>
    <property type="evidence" value="ECO:0007669"/>
    <property type="project" value="TreeGrafter"/>
</dbReference>
<proteinExistence type="predicted"/>
<dbReference type="EMBL" id="CATQJA010001146">
    <property type="protein sequence ID" value="CAJ0565987.1"/>
    <property type="molecule type" value="Genomic_DNA"/>
</dbReference>
<organism evidence="2 3">
    <name type="scientific">Mesorhabditis spiculigera</name>
    <dbReference type="NCBI Taxonomy" id="96644"/>
    <lineage>
        <taxon>Eukaryota</taxon>
        <taxon>Metazoa</taxon>
        <taxon>Ecdysozoa</taxon>
        <taxon>Nematoda</taxon>
        <taxon>Chromadorea</taxon>
        <taxon>Rhabditida</taxon>
        <taxon>Rhabditina</taxon>
        <taxon>Rhabditomorpha</taxon>
        <taxon>Rhabditoidea</taxon>
        <taxon>Rhabditidae</taxon>
        <taxon>Mesorhabditinae</taxon>
        <taxon>Mesorhabditis</taxon>
    </lineage>
</organism>
<dbReference type="Pfam" id="PF07093">
    <property type="entry name" value="SGT1"/>
    <property type="match status" value="1"/>
</dbReference>
<dbReference type="PANTHER" id="PTHR13060:SF0">
    <property type="entry name" value="PROTEIN ECDYSONELESS HOMOLOG"/>
    <property type="match status" value="1"/>
</dbReference>
<name>A0AA36FV02_9BILA</name>
<dbReference type="Proteomes" id="UP001177023">
    <property type="component" value="Unassembled WGS sequence"/>
</dbReference>
<feature type="non-terminal residue" evidence="2">
    <location>
        <position position="1"/>
    </location>
</feature>
<accession>A0AA36FV02</accession>
<dbReference type="InterPro" id="IPR010770">
    <property type="entry name" value="Ecd"/>
</dbReference>
<comment type="caution">
    <text evidence="2">The sequence shown here is derived from an EMBL/GenBank/DDBJ whole genome shotgun (WGS) entry which is preliminary data.</text>
</comment>